<dbReference type="PANTHER" id="PTHR43861">
    <property type="entry name" value="TRANS-ACONITATE 2-METHYLTRANSFERASE-RELATED"/>
    <property type="match status" value="1"/>
</dbReference>
<dbReference type="AlphaFoldDB" id="A0A3R5X2Z0"/>
<keyword evidence="1 2" id="KW-0808">Transferase</keyword>
<reference evidence="2 3" key="1">
    <citation type="submission" date="2018-01" db="EMBL/GenBank/DDBJ databases">
        <title>Genome Sequencing and Assembly of Anaerobacter polyendosporus strain CT4.</title>
        <authorList>
            <person name="Tachaapaikoon C."/>
            <person name="Sutheeworapong S."/>
            <person name="Jenjaroenpun P."/>
            <person name="Wongsurawat T."/>
            <person name="Nookeaw I."/>
            <person name="Cheawchanlertfa P."/>
            <person name="Kosugi A."/>
            <person name="Cheevadhanarak S."/>
            <person name="Ratanakhanokchai K."/>
        </authorList>
    </citation>
    <scope>NUCLEOTIDE SEQUENCE [LARGE SCALE GENOMIC DNA]</scope>
    <source>
        <strain evidence="2 3">CT4</strain>
    </source>
</reference>
<dbReference type="OrthoDB" id="9791837at2"/>
<dbReference type="GO" id="GO:0008168">
    <property type="term" value="F:methyltransferase activity"/>
    <property type="evidence" value="ECO:0007669"/>
    <property type="project" value="UniProtKB-KW"/>
</dbReference>
<evidence type="ECO:0000313" key="3">
    <source>
        <dbReference type="Proteomes" id="UP000286268"/>
    </source>
</evidence>
<sequence>MRFDELAKSWDTEERAKRAKIVAEEIRKSVPLSKEDTTMEFGCGTGLVSFNLYEYIKSITLIDSSKNMVEVVNSKIEQFNTSNLKAFNLDIMTEDSLNEKYDLIYSSMVLHHIKDIKAISEKFYSMINPSGYLCIVDLNEEDGSFHKNEIGFDGHNGFNQQQLKALLEECGFSEVEAHTFYYDNKKIDEELIEYSLFLIKGRKIN</sequence>
<evidence type="ECO:0000313" key="2">
    <source>
        <dbReference type="EMBL" id="QAA33178.1"/>
    </source>
</evidence>
<dbReference type="SUPFAM" id="SSF53335">
    <property type="entry name" value="S-adenosyl-L-methionine-dependent methyltransferases"/>
    <property type="match status" value="1"/>
</dbReference>
<evidence type="ECO:0000256" key="1">
    <source>
        <dbReference type="ARBA" id="ARBA00022679"/>
    </source>
</evidence>
<dbReference type="RefSeq" id="WP_128213904.1">
    <property type="nucleotide sequence ID" value="NZ_CP025746.1"/>
</dbReference>
<gene>
    <name evidence="2" type="ORF">C1I91_16885</name>
</gene>
<dbReference type="Proteomes" id="UP000286268">
    <property type="component" value="Chromosome"/>
</dbReference>
<keyword evidence="3" id="KW-1185">Reference proteome</keyword>
<dbReference type="CDD" id="cd02440">
    <property type="entry name" value="AdoMet_MTases"/>
    <property type="match status" value="1"/>
</dbReference>
<dbReference type="EMBL" id="CP025746">
    <property type="protein sequence ID" value="QAA33178.1"/>
    <property type="molecule type" value="Genomic_DNA"/>
</dbReference>
<dbReference type="Pfam" id="PF13489">
    <property type="entry name" value="Methyltransf_23"/>
    <property type="match status" value="1"/>
</dbReference>
<dbReference type="InterPro" id="IPR029063">
    <property type="entry name" value="SAM-dependent_MTases_sf"/>
</dbReference>
<dbReference type="KEGG" id="cmah:C1I91_16885"/>
<accession>A0A3R5X2Z0</accession>
<dbReference type="Gene3D" id="3.40.50.150">
    <property type="entry name" value="Vaccinia Virus protein VP39"/>
    <property type="match status" value="1"/>
</dbReference>
<organism evidence="2 3">
    <name type="scientific">Clostridium manihotivorum</name>
    <dbReference type="NCBI Taxonomy" id="2320868"/>
    <lineage>
        <taxon>Bacteria</taxon>
        <taxon>Bacillati</taxon>
        <taxon>Bacillota</taxon>
        <taxon>Clostridia</taxon>
        <taxon>Eubacteriales</taxon>
        <taxon>Clostridiaceae</taxon>
        <taxon>Clostridium</taxon>
    </lineage>
</organism>
<keyword evidence="2" id="KW-0489">Methyltransferase</keyword>
<protein>
    <submittedName>
        <fullName evidence="2">Class I SAM-dependent methyltransferase</fullName>
    </submittedName>
</protein>
<name>A0A3R5X2Z0_9CLOT</name>
<dbReference type="PANTHER" id="PTHR43861:SF3">
    <property type="entry name" value="PUTATIVE (AFU_ORTHOLOGUE AFUA_2G14390)-RELATED"/>
    <property type="match status" value="1"/>
</dbReference>
<dbReference type="GO" id="GO:0032259">
    <property type="term" value="P:methylation"/>
    <property type="evidence" value="ECO:0007669"/>
    <property type="project" value="UniProtKB-KW"/>
</dbReference>
<proteinExistence type="predicted"/>